<dbReference type="AlphaFoldDB" id="A0A3S2MET1"/>
<gene>
    <name evidence="1" type="ORF">OJAV_G00120240</name>
</gene>
<protein>
    <submittedName>
        <fullName evidence="1">Uncharacterized protein</fullName>
    </submittedName>
</protein>
<evidence type="ECO:0000313" key="2">
    <source>
        <dbReference type="Proteomes" id="UP000283210"/>
    </source>
</evidence>
<sequence>MLFVAPSTSLPASIPRCCPGQVFTQRRHLPEPVDWLKEQGNPQRLLLRPPLSVPSARRTGSAQRRAHSHLPTRVDRLYREGGTLDFMKEHEFAFKRSTSQVKRDPCILKEGVLDADFDATSVLAEGRCSQLLIHKLSHVCENTQRRIYSAQSHILDRQGV</sequence>
<keyword evidence="2" id="KW-1185">Reference proteome</keyword>
<reference evidence="1 2" key="1">
    <citation type="submission" date="2018-11" db="EMBL/GenBank/DDBJ databases">
        <authorList>
            <person name="Lopez-Roques C."/>
            <person name="Donnadieu C."/>
            <person name="Bouchez O."/>
            <person name="Klopp C."/>
            <person name="Cabau C."/>
            <person name="Zahm M."/>
        </authorList>
    </citation>
    <scope>NUCLEOTIDE SEQUENCE [LARGE SCALE GENOMIC DNA]</scope>
    <source>
        <strain evidence="1">RS831</strain>
        <tissue evidence="1">Whole body</tissue>
    </source>
</reference>
<dbReference type="EMBL" id="CM012448">
    <property type="protein sequence ID" value="RVE65809.1"/>
    <property type="molecule type" value="Genomic_DNA"/>
</dbReference>
<organism evidence="1 2">
    <name type="scientific">Oryzias javanicus</name>
    <name type="common">Javanese ricefish</name>
    <name type="synonym">Aplocheilus javanicus</name>
    <dbReference type="NCBI Taxonomy" id="123683"/>
    <lineage>
        <taxon>Eukaryota</taxon>
        <taxon>Metazoa</taxon>
        <taxon>Chordata</taxon>
        <taxon>Craniata</taxon>
        <taxon>Vertebrata</taxon>
        <taxon>Euteleostomi</taxon>
        <taxon>Actinopterygii</taxon>
        <taxon>Neopterygii</taxon>
        <taxon>Teleostei</taxon>
        <taxon>Neoteleostei</taxon>
        <taxon>Acanthomorphata</taxon>
        <taxon>Ovalentaria</taxon>
        <taxon>Atherinomorphae</taxon>
        <taxon>Beloniformes</taxon>
        <taxon>Adrianichthyidae</taxon>
        <taxon>Oryziinae</taxon>
        <taxon>Oryzias</taxon>
    </lineage>
</organism>
<proteinExistence type="predicted"/>
<reference evidence="1 2" key="2">
    <citation type="submission" date="2019-01" db="EMBL/GenBank/DDBJ databases">
        <title>A chromosome length genome reference of the Java medaka (oryzias javanicus).</title>
        <authorList>
            <person name="Herpin A."/>
            <person name="Takehana Y."/>
            <person name="Naruse K."/>
            <person name="Ansai S."/>
            <person name="Kawaguchi M."/>
        </authorList>
    </citation>
    <scope>NUCLEOTIDE SEQUENCE [LARGE SCALE GENOMIC DNA]</scope>
    <source>
        <strain evidence="1">RS831</strain>
        <tissue evidence="1">Whole body</tissue>
    </source>
</reference>
<dbReference type="Proteomes" id="UP000283210">
    <property type="component" value="Chromosome 12"/>
</dbReference>
<name>A0A3S2MET1_ORYJA</name>
<accession>A0A3S2MET1</accession>
<evidence type="ECO:0000313" key="1">
    <source>
        <dbReference type="EMBL" id="RVE65809.1"/>
    </source>
</evidence>